<dbReference type="RefSeq" id="WP_084273073.1">
    <property type="nucleotide sequence ID" value="NZ_FWYE01000003.1"/>
</dbReference>
<comment type="caution">
    <text evidence="3">The sequence shown here is derived from an EMBL/GenBank/DDBJ whole genome shotgun (WGS) entry which is preliminary data.</text>
</comment>
<sequence length="291" mass="31489">MIELALPFIVLLIWTASNSLIKSISGRMNSDLIAVTVIGAGIIPMIMSLLFDPAKLSDTVLFLGISSGFFLGLGYILFYKSLKSENLGSAGVTINMQQVIIISFSLFVLKERVSSLILPAVILIITGSLLVTLQGKFRINKYLLLAAIANISWGIYYMPLSFAILSIRSSYVPLLIARISGFVITLIAFESIFMYKKIRDKKGNLVHYSKKYRNIVSYSFGLAVVAGILDGTGNVFYSISISSGFLVIAGALVAILPATLAITGSLIFKEKLSIKQLFGIILSIAGALLIV</sequence>
<feature type="transmembrane region" description="Helical" evidence="1">
    <location>
        <begin position="33"/>
        <end position="51"/>
    </location>
</feature>
<organism evidence="3 4">
    <name type="scientific">Picrophilus torridus (strain ATCC 700027 / DSM 9790 / JCM 10055 / NBRC 100828 / KAW 2/3)</name>
    <dbReference type="NCBI Taxonomy" id="1122961"/>
    <lineage>
        <taxon>Archaea</taxon>
        <taxon>Methanobacteriati</taxon>
        <taxon>Thermoplasmatota</taxon>
        <taxon>Thermoplasmata</taxon>
        <taxon>Thermoplasmatales</taxon>
        <taxon>Picrophilaceae</taxon>
        <taxon>Picrophilus</taxon>
    </lineage>
</organism>
<evidence type="ECO:0000313" key="3">
    <source>
        <dbReference type="EMBL" id="SMD31384.1"/>
    </source>
</evidence>
<protein>
    <submittedName>
        <fullName evidence="3">Glucose uptake protein GlcU</fullName>
    </submittedName>
</protein>
<feature type="domain" description="EamA" evidence="2">
    <location>
        <begin position="142"/>
        <end position="291"/>
    </location>
</feature>
<gene>
    <name evidence="3" type="ORF">SAMN02745355_1316</name>
</gene>
<keyword evidence="1" id="KW-0812">Transmembrane</keyword>
<feature type="transmembrane region" description="Helical" evidence="1">
    <location>
        <begin position="171"/>
        <end position="195"/>
    </location>
</feature>
<dbReference type="AlphaFoldDB" id="A0A8G2FXL3"/>
<feature type="transmembrane region" description="Helical" evidence="1">
    <location>
        <begin position="143"/>
        <end position="165"/>
    </location>
</feature>
<dbReference type="EMBL" id="FWYE01000003">
    <property type="protein sequence ID" value="SMD31384.1"/>
    <property type="molecule type" value="Genomic_DNA"/>
</dbReference>
<keyword evidence="1" id="KW-0472">Membrane</keyword>
<evidence type="ECO:0000256" key="1">
    <source>
        <dbReference type="SAM" id="Phobius"/>
    </source>
</evidence>
<dbReference type="InterPro" id="IPR000620">
    <property type="entry name" value="EamA_dom"/>
</dbReference>
<keyword evidence="4" id="KW-1185">Reference proteome</keyword>
<dbReference type="Proteomes" id="UP000192315">
    <property type="component" value="Unassembled WGS sequence"/>
</dbReference>
<dbReference type="Pfam" id="PF00892">
    <property type="entry name" value="EamA"/>
    <property type="match status" value="2"/>
</dbReference>
<evidence type="ECO:0000259" key="2">
    <source>
        <dbReference type="Pfam" id="PF00892"/>
    </source>
</evidence>
<proteinExistence type="predicted"/>
<reference evidence="3 4" key="1">
    <citation type="submission" date="2017-04" db="EMBL/GenBank/DDBJ databases">
        <authorList>
            <person name="Varghese N."/>
            <person name="Submissions S."/>
        </authorList>
    </citation>
    <scope>NUCLEOTIDE SEQUENCE [LARGE SCALE GENOMIC DNA]</scope>
    <source>
        <strain evidence="3 4">DSM 9789</strain>
    </source>
</reference>
<dbReference type="InterPro" id="IPR037185">
    <property type="entry name" value="EmrE-like"/>
</dbReference>
<accession>A0A8G2FXL3</accession>
<feature type="transmembrane region" description="Helical" evidence="1">
    <location>
        <begin position="60"/>
        <end position="79"/>
    </location>
</feature>
<keyword evidence="1" id="KW-1133">Transmembrane helix</keyword>
<dbReference type="GO" id="GO:0016020">
    <property type="term" value="C:membrane"/>
    <property type="evidence" value="ECO:0007669"/>
    <property type="project" value="InterPro"/>
</dbReference>
<feature type="domain" description="EamA" evidence="2">
    <location>
        <begin position="6"/>
        <end position="132"/>
    </location>
</feature>
<dbReference type="Gene3D" id="1.10.3730.20">
    <property type="match status" value="1"/>
</dbReference>
<name>A0A8G2FXL3_PICTO</name>
<evidence type="ECO:0000313" key="4">
    <source>
        <dbReference type="Proteomes" id="UP000192315"/>
    </source>
</evidence>
<feature type="transmembrane region" description="Helical" evidence="1">
    <location>
        <begin position="245"/>
        <end position="267"/>
    </location>
</feature>
<feature type="transmembrane region" description="Helical" evidence="1">
    <location>
        <begin position="215"/>
        <end position="239"/>
    </location>
</feature>
<feature type="transmembrane region" description="Helical" evidence="1">
    <location>
        <begin position="113"/>
        <end position="131"/>
    </location>
</feature>
<dbReference type="SUPFAM" id="SSF103481">
    <property type="entry name" value="Multidrug resistance efflux transporter EmrE"/>
    <property type="match status" value="2"/>
</dbReference>